<sequence>MKIMRNSDLLNDSEIMDLLDDSQRTIKSFNKEELTETARAILRESLEKSIEIYKQNKDFGSVETFSIILCNFESLKFYLEFDHENSIAYSFECNKETEHYALKDSGFFTLLK</sequence>
<name>A0A2S0JW95_LYSSH</name>
<protein>
    <submittedName>
        <fullName evidence="1">Uncharacterized protein</fullName>
    </submittedName>
</protein>
<organism evidence="1 3">
    <name type="scientific">Lysinibacillus sphaericus</name>
    <name type="common">Bacillus sphaericus</name>
    <dbReference type="NCBI Taxonomy" id="1421"/>
    <lineage>
        <taxon>Bacteria</taxon>
        <taxon>Bacillati</taxon>
        <taxon>Bacillota</taxon>
        <taxon>Bacilli</taxon>
        <taxon>Bacillales</taxon>
        <taxon>Bacillaceae</taxon>
        <taxon>Lysinibacillus</taxon>
    </lineage>
</organism>
<evidence type="ECO:0000313" key="4">
    <source>
        <dbReference type="Proteomes" id="UP000255295"/>
    </source>
</evidence>
<dbReference type="AlphaFoldDB" id="A0A2S0JW95"/>
<proteinExistence type="predicted"/>
<dbReference type="EMBL" id="UFSZ01000001">
    <property type="protein sequence ID" value="SUV19025.1"/>
    <property type="molecule type" value="Genomic_DNA"/>
</dbReference>
<reference evidence="1 3" key="1">
    <citation type="submission" date="2017-03" db="EMBL/GenBank/DDBJ databases">
        <title>The whole genome sequencing and assembly of Lysinibacillus sphaericus DSM 28T strain.</title>
        <authorList>
            <person name="Lee Y.-J."/>
            <person name="Yi H."/>
            <person name="Bahn Y.-S."/>
            <person name="Kim J.F."/>
            <person name="Lee D.-W."/>
        </authorList>
    </citation>
    <scope>NUCLEOTIDE SEQUENCE [LARGE SCALE GENOMIC DNA]</scope>
    <source>
        <strain evidence="1 3">DSM 28</strain>
    </source>
</reference>
<gene>
    <name evidence="1" type="ORF">LS41612_03535</name>
    <name evidence="2" type="ORF">NCTC10338_04075</name>
</gene>
<evidence type="ECO:0000313" key="2">
    <source>
        <dbReference type="EMBL" id="SUV19025.1"/>
    </source>
</evidence>
<evidence type="ECO:0000313" key="1">
    <source>
        <dbReference type="EMBL" id="AVK95417.1"/>
    </source>
</evidence>
<dbReference type="Proteomes" id="UP000255295">
    <property type="component" value="Unassembled WGS sequence"/>
</dbReference>
<dbReference type="EMBL" id="CP019980">
    <property type="protein sequence ID" value="AVK95417.1"/>
    <property type="molecule type" value="Genomic_DNA"/>
</dbReference>
<dbReference type="RefSeq" id="WP_024364539.1">
    <property type="nucleotide sequence ID" value="NZ_BJNS01000009.1"/>
</dbReference>
<accession>A0A2S0JW95</accession>
<evidence type="ECO:0000313" key="3">
    <source>
        <dbReference type="Proteomes" id="UP000238825"/>
    </source>
</evidence>
<dbReference type="GeneID" id="48275257"/>
<dbReference type="Proteomes" id="UP000238825">
    <property type="component" value="Chromosome"/>
</dbReference>
<reference evidence="2 4" key="2">
    <citation type="submission" date="2018-06" db="EMBL/GenBank/DDBJ databases">
        <authorList>
            <consortium name="Pathogen Informatics"/>
            <person name="Doyle S."/>
        </authorList>
    </citation>
    <scope>NUCLEOTIDE SEQUENCE [LARGE SCALE GENOMIC DNA]</scope>
    <source>
        <strain evidence="2 4">NCTC10338</strain>
    </source>
</reference>